<keyword evidence="4 6" id="KW-0472">Membrane</keyword>
<feature type="compositionally biased region" description="Polar residues" evidence="5">
    <location>
        <begin position="1306"/>
        <end position="1327"/>
    </location>
</feature>
<keyword evidence="2 6" id="KW-0812">Transmembrane</keyword>
<dbReference type="PANTHER" id="PTHR45902">
    <property type="entry name" value="LATROPHILIN RECEPTOR-LIKE PROTEIN A"/>
    <property type="match status" value="1"/>
</dbReference>
<organism evidence="8 9">
    <name type="scientific">Mizuhopecten yessoensis</name>
    <name type="common">Japanese scallop</name>
    <name type="synonym">Patinopecten yessoensis</name>
    <dbReference type="NCBI Taxonomy" id="6573"/>
    <lineage>
        <taxon>Eukaryota</taxon>
        <taxon>Metazoa</taxon>
        <taxon>Spiralia</taxon>
        <taxon>Lophotrochozoa</taxon>
        <taxon>Mollusca</taxon>
        <taxon>Bivalvia</taxon>
        <taxon>Autobranchia</taxon>
        <taxon>Pteriomorphia</taxon>
        <taxon>Pectinida</taxon>
        <taxon>Pectinoidea</taxon>
        <taxon>Pectinidae</taxon>
        <taxon>Mizuhopecten</taxon>
    </lineage>
</organism>
<feature type="domain" description="G-protein coupled receptors family 2 profile 2" evidence="7">
    <location>
        <begin position="1040"/>
        <end position="1287"/>
    </location>
</feature>
<dbReference type="EMBL" id="NEDP02000123">
    <property type="protein sequence ID" value="OWF56629.1"/>
    <property type="molecule type" value="Genomic_DNA"/>
</dbReference>
<comment type="subcellular location">
    <subcellularLocation>
        <location evidence="1">Membrane</location>
        <topology evidence="1">Multi-pass membrane protein</topology>
    </subcellularLocation>
</comment>
<evidence type="ECO:0000256" key="4">
    <source>
        <dbReference type="ARBA" id="ARBA00023136"/>
    </source>
</evidence>
<evidence type="ECO:0000256" key="5">
    <source>
        <dbReference type="SAM" id="MobiDB-lite"/>
    </source>
</evidence>
<dbReference type="InterPro" id="IPR017981">
    <property type="entry name" value="GPCR_2-like_7TM"/>
</dbReference>
<keyword evidence="9" id="KW-1185">Reference proteome</keyword>
<dbReference type="InterPro" id="IPR000832">
    <property type="entry name" value="GPCR_2_secretin-like"/>
</dbReference>
<name>A0A210R6F4_MIZYE</name>
<feature type="compositionally biased region" description="Low complexity" evidence="5">
    <location>
        <begin position="1328"/>
        <end position="1370"/>
    </location>
</feature>
<gene>
    <name evidence="8" type="ORF">KP79_PYT16231</name>
</gene>
<dbReference type="InterPro" id="IPR053231">
    <property type="entry name" value="GPCR_LN-TM7"/>
</dbReference>
<feature type="compositionally biased region" description="Polar residues" evidence="5">
    <location>
        <begin position="1371"/>
        <end position="1385"/>
    </location>
</feature>
<dbReference type="Pfam" id="PF00002">
    <property type="entry name" value="7tm_2"/>
    <property type="match status" value="1"/>
</dbReference>
<feature type="compositionally biased region" description="Polar residues" evidence="5">
    <location>
        <begin position="1512"/>
        <end position="1527"/>
    </location>
</feature>
<dbReference type="CDD" id="cd15039">
    <property type="entry name" value="7tmB3_Methuselah-like"/>
    <property type="match status" value="1"/>
</dbReference>
<accession>A0A210R6F4</accession>
<evidence type="ECO:0000256" key="2">
    <source>
        <dbReference type="ARBA" id="ARBA00022692"/>
    </source>
</evidence>
<feature type="transmembrane region" description="Helical" evidence="6">
    <location>
        <begin position="1236"/>
        <end position="1259"/>
    </location>
</feature>
<keyword evidence="3 6" id="KW-1133">Transmembrane helix</keyword>
<feature type="transmembrane region" description="Helical" evidence="6">
    <location>
        <begin position="1151"/>
        <end position="1172"/>
    </location>
</feature>
<evidence type="ECO:0000256" key="1">
    <source>
        <dbReference type="ARBA" id="ARBA00004141"/>
    </source>
</evidence>
<comment type="caution">
    <text evidence="8">The sequence shown here is derived from an EMBL/GenBank/DDBJ whole genome shotgun (WGS) entry which is preliminary data.</text>
</comment>
<feature type="region of interest" description="Disordered" evidence="5">
    <location>
        <begin position="1304"/>
        <end position="1527"/>
    </location>
</feature>
<dbReference type="Proteomes" id="UP000242188">
    <property type="component" value="Unassembled WGS sequence"/>
</dbReference>
<sequence>MIFASNIIFTQAKESTISDGRNINLENLIHRYLLSCGYDYICDISKIPQFRVPAPDHSYNITRVCPSCYCDDECMSRGDCCPDVYFAVPPMTCINTTLLNTTGSSTNLKPKPPSYEIVNSCPSETGSRERNLCEKSYTPKELLTRPPVASATFPVSYKNKYCAMCNGENDTLNWILDIDCLKFADFNFLSTYQDIIDLARNRKCRMRYSPMDNPARSCNLTIPKRDKLVTRSCNISGTWKSFDLSIKLACESTYYLKFREYKNIFCYMCNPSIHITDDVIDRCNTTGMWYPYDAGLERACMYHSTSQHTHPFKNIFCYLCNRIANDNETFYDVTTRIKERIHFMGRPRRYIYTYKVKTGKIRPEHLRYTYTVLNRLTEKVIGHKIQLNVDGPEPQMERPSDKSVVVRKNDIQLNVTNLVYKMFAVRPVDQFCDKSIVPLQYVVVVFEACSCNPDCLFLLNKLCCLDFSLTYPVSCMDFYVAKPKHMKRSTKTLFLTDGCWNDAGHQVIRNRCVSRNQTDASSFLPLIDKIRNTYYKSFNCYLCNRNIKEIYPTDKIQNIATEGKYVLADIDINCDTVALDFSHLVSFIDLINLAKHINCTVLFDLKIKKKIRIQMDFPRINCYKRRRTINRCNVTGNWPVYDPDVAWACEQASGNILQTYKRYGNFYCYLCNPEHVVSDVISTCNVTGQWQYYNINHEKACHLFPRIYSYPQYKNIFCEICNSARVPKIIPNRQQHRSRASPEATLPRGPFFQVTFRSLFSVTEYDESVPEVAGERCSKHQIYDYRKDECRNTTCFPGKVLNDSSCIPLLTITNNLRYTISIEFTGQLPENQTNALDFLKAMEIGINLHISKLFGTTEFKSDNFHLLSNFPCESKSAYVNTETIKLYLYMTVHIEGYVPRFLTENSLLENTSDMWNVSVDSEVIGLVAKTSLRAVMTPTIIDKASFKETCFIQRFSNHTFVPWQTFRSVYVSKVLLCRQIELESDEYDINIAKMELKIHSIEKTLPFDKFQRSSNGRVRVCIEDIEAISDPVKEYVDPSLSILTLVCNTASMICLFLTFAVYLMHPTLQSIPGINNMCLVFTLFLTQLSFQFGSLFSVDSVLCEVIGIVLHVLWLSLFGCMNICSFHMFRVFSGIGKYHAAHNKLKTLKNYVTYSFGLPVVIVFVNTAFTLGFNEGQKTGYGVDKCFITSKISFFVTFLFPIIAVCLSNIAFFSITAHKIRNTPRVKSNQENHRHFGIYVKLFFITGVTWLTTVIEAFFPLSIVSYFTTILNGCQGVFIFLSFIVNRRVFMLLKEGYENASRKFSRSSSAPATQTSSVALHSSSTDKGLNSSSTGGLNTSSTGGLNTSSTNKGLNSSSTGGLNTSSTNKGLNSSSTDKGLNSPSTDKGLNSSSTGKGLNSSSTGGLNTSSTNKGLNSSSTGGLNTSSTNKGHNSSSTGGLNTSSTNKGLDSFSTGGLNTSSTNKGLNSSSTDKDLNSSSTGKGLNSFSTDKDLNSSSTDIDRNSSSTDKDLNSPSTDMGFNSSSTDI</sequence>
<evidence type="ECO:0000259" key="7">
    <source>
        <dbReference type="PROSITE" id="PS50261"/>
    </source>
</evidence>
<dbReference type="GO" id="GO:0004930">
    <property type="term" value="F:G protein-coupled receptor activity"/>
    <property type="evidence" value="ECO:0007669"/>
    <property type="project" value="InterPro"/>
</dbReference>
<dbReference type="PANTHER" id="PTHR45902:SF1">
    <property type="entry name" value="LATROPHILIN RECEPTOR-LIKE PROTEIN A"/>
    <property type="match status" value="1"/>
</dbReference>
<feature type="transmembrane region" description="Helical" evidence="6">
    <location>
        <begin position="1192"/>
        <end position="1215"/>
    </location>
</feature>
<feature type="compositionally biased region" description="Low complexity" evidence="5">
    <location>
        <begin position="1387"/>
        <end position="1446"/>
    </location>
</feature>
<dbReference type="Gene3D" id="1.20.1070.10">
    <property type="entry name" value="Rhodopsin 7-helix transmembrane proteins"/>
    <property type="match status" value="1"/>
</dbReference>
<feature type="transmembrane region" description="Helical" evidence="6">
    <location>
        <begin position="1265"/>
        <end position="1285"/>
    </location>
</feature>
<dbReference type="OrthoDB" id="10051649at2759"/>
<dbReference type="GO" id="GO:0016020">
    <property type="term" value="C:membrane"/>
    <property type="evidence" value="ECO:0007669"/>
    <property type="project" value="UniProtKB-SubCell"/>
</dbReference>
<dbReference type="PROSITE" id="PS50261">
    <property type="entry name" value="G_PROTEIN_RECEP_F2_4"/>
    <property type="match status" value="1"/>
</dbReference>
<feature type="compositionally biased region" description="Polar residues" evidence="5">
    <location>
        <begin position="1447"/>
        <end position="1465"/>
    </location>
</feature>
<keyword evidence="8" id="KW-0675">Receptor</keyword>
<feature type="transmembrane region" description="Helical" evidence="6">
    <location>
        <begin position="1108"/>
        <end position="1130"/>
    </location>
</feature>
<evidence type="ECO:0000313" key="9">
    <source>
        <dbReference type="Proteomes" id="UP000242188"/>
    </source>
</evidence>
<feature type="compositionally biased region" description="Basic and acidic residues" evidence="5">
    <location>
        <begin position="1489"/>
        <end position="1511"/>
    </location>
</feature>
<protein>
    <submittedName>
        <fullName evidence="8">G-protein coupled receptor Mth2</fullName>
    </submittedName>
</protein>
<evidence type="ECO:0000256" key="3">
    <source>
        <dbReference type="ARBA" id="ARBA00022989"/>
    </source>
</evidence>
<evidence type="ECO:0000313" key="8">
    <source>
        <dbReference type="EMBL" id="OWF56629.1"/>
    </source>
</evidence>
<reference evidence="8 9" key="1">
    <citation type="journal article" date="2017" name="Nat. Ecol. Evol.">
        <title>Scallop genome provides insights into evolution of bilaterian karyotype and development.</title>
        <authorList>
            <person name="Wang S."/>
            <person name="Zhang J."/>
            <person name="Jiao W."/>
            <person name="Li J."/>
            <person name="Xun X."/>
            <person name="Sun Y."/>
            <person name="Guo X."/>
            <person name="Huan P."/>
            <person name="Dong B."/>
            <person name="Zhang L."/>
            <person name="Hu X."/>
            <person name="Sun X."/>
            <person name="Wang J."/>
            <person name="Zhao C."/>
            <person name="Wang Y."/>
            <person name="Wang D."/>
            <person name="Huang X."/>
            <person name="Wang R."/>
            <person name="Lv J."/>
            <person name="Li Y."/>
            <person name="Zhang Z."/>
            <person name="Liu B."/>
            <person name="Lu W."/>
            <person name="Hui Y."/>
            <person name="Liang J."/>
            <person name="Zhou Z."/>
            <person name="Hou R."/>
            <person name="Li X."/>
            <person name="Liu Y."/>
            <person name="Li H."/>
            <person name="Ning X."/>
            <person name="Lin Y."/>
            <person name="Zhao L."/>
            <person name="Xing Q."/>
            <person name="Dou J."/>
            <person name="Li Y."/>
            <person name="Mao J."/>
            <person name="Guo H."/>
            <person name="Dou H."/>
            <person name="Li T."/>
            <person name="Mu C."/>
            <person name="Jiang W."/>
            <person name="Fu Q."/>
            <person name="Fu X."/>
            <person name="Miao Y."/>
            <person name="Liu J."/>
            <person name="Yu Q."/>
            <person name="Li R."/>
            <person name="Liao H."/>
            <person name="Li X."/>
            <person name="Kong Y."/>
            <person name="Jiang Z."/>
            <person name="Chourrout D."/>
            <person name="Li R."/>
            <person name="Bao Z."/>
        </authorList>
    </citation>
    <scope>NUCLEOTIDE SEQUENCE [LARGE SCALE GENOMIC DNA]</scope>
    <source>
        <strain evidence="8 9">PY_sf001</strain>
    </source>
</reference>
<evidence type="ECO:0000256" key="6">
    <source>
        <dbReference type="SAM" id="Phobius"/>
    </source>
</evidence>
<proteinExistence type="predicted"/>
<feature type="compositionally biased region" description="Low complexity" evidence="5">
    <location>
        <begin position="1466"/>
        <end position="1480"/>
    </location>
</feature>
<feature type="transmembrane region" description="Helical" evidence="6">
    <location>
        <begin position="1076"/>
        <end position="1096"/>
    </location>
</feature>
<dbReference type="GO" id="GO:0007166">
    <property type="term" value="P:cell surface receptor signaling pathway"/>
    <property type="evidence" value="ECO:0007669"/>
    <property type="project" value="InterPro"/>
</dbReference>
<feature type="transmembrane region" description="Helical" evidence="6">
    <location>
        <begin position="1040"/>
        <end position="1064"/>
    </location>
</feature>